<organism evidence="1 2">
    <name type="scientific">Alternaria gaisen</name>
    <dbReference type="NCBI Taxonomy" id="167740"/>
    <lineage>
        <taxon>Eukaryota</taxon>
        <taxon>Fungi</taxon>
        <taxon>Dikarya</taxon>
        <taxon>Ascomycota</taxon>
        <taxon>Pezizomycotina</taxon>
        <taxon>Dothideomycetes</taxon>
        <taxon>Pleosporomycetidae</taxon>
        <taxon>Pleosporales</taxon>
        <taxon>Pleosporineae</taxon>
        <taxon>Pleosporaceae</taxon>
        <taxon>Alternaria</taxon>
        <taxon>Alternaria sect. Alternaria</taxon>
    </lineage>
</organism>
<accession>A0ACB6FYQ0</accession>
<reference evidence="1 2" key="1">
    <citation type="journal article" date="2019" name="bioRxiv">
        <title>Genomics, evolutionary history and diagnostics of the Alternaria alternata species group including apple and Asian pear pathotypes.</title>
        <authorList>
            <person name="Armitage A.D."/>
            <person name="Cockerton H.M."/>
            <person name="Sreenivasaprasad S."/>
            <person name="Woodhall J.W."/>
            <person name="Lane C.R."/>
            <person name="Harrison R.J."/>
            <person name="Clarkson J.P."/>
        </authorList>
    </citation>
    <scope>NUCLEOTIDE SEQUENCE [LARGE SCALE GENOMIC DNA]</scope>
    <source>
        <strain evidence="1 2">FERA 650</strain>
    </source>
</reference>
<dbReference type="EMBL" id="PDWZ02000001">
    <property type="protein sequence ID" value="KAB2109577.1"/>
    <property type="molecule type" value="Genomic_DNA"/>
</dbReference>
<proteinExistence type="predicted"/>
<sequence length="389" mass="43256">MSLIYLPIFAAAAMQVLGAVVPQQSPIFSGPCAVIPPSNKTETPSYDGVQSGASSIWGHEGSGGPKKWTDLYVKGLTVIPYCFPTKEHRKANIAKVEAATELWITALGGKASEASGHKIMFSEWIDPRKKPMYCIDVNSPVDSKWNMAVPYKTVAIWKDDRAGKRAASSTVGMGDSPGKPWDLDMWLGEEASVQTIAHEFGHVMGMMHEQQRSDRDTYVRYDCMKLTDYSTALARARESDIRVTTAELCNDVNIAAKYEFSGRSFTKSVLYGKSNDGWMLNLDTPYDVNSIMHYNSYIMGNNKCQRGNQAECPVAVYRDSTIHDKGFEMIPLWFKPSQWDAAWVKVQYGWSGCCDSAETKGVVDGSEVGNTKLDELLWQAREDYVKGQL</sequence>
<evidence type="ECO:0000313" key="2">
    <source>
        <dbReference type="Proteomes" id="UP000293547"/>
    </source>
</evidence>
<keyword evidence="2" id="KW-1185">Reference proteome</keyword>
<protein>
    <submittedName>
        <fullName evidence="1">Uncharacterized protein</fullName>
    </submittedName>
</protein>
<comment type="caution">
    <text evidence="1">The sequence shown here is derived from an EMBL/GenBank/DDBJ whole genome shotgun (WGS) entry which is preliminary data.</text>
</comment>
<dbReference type="Proteomes" id="UP000293547">
    <property type="component" value="Unassembled WGS sequence"/>
</dbReference>
<evidence type="ECO:0000313" key="1">
    <source>
        <dbReference type="EMBL" id="KAB2109577.1"/>
    </source>
</evidence>
<gene>
    <name evidence="1" type="ORF">AG0111_0g217</name>
</gene>
<name>A0ACB6FYQ0_9PLEO</name>